<sequence length="130" mass="15096">MIQKSGKIIKPKTNWIFPYKNEHPTDQLKIKLLFNEKIKGDRIVGLKARIESGKIHQLHIHENEYVLVYSLSGNCLVTIGKTTKTILPHTMMFIPPRVPHRFYNKFSVPWEGIAFAIGTRSKINNVWLED</sequence>
<protein>
    <recommendedName>
        <fullName evidence="1">Cupin type-2 domain-containing protein</fullName>
    </recommendedName>
</protein>
<dbReference type="GeneID" id="24875570"/>
<accession>A0A3G1B0M6</accession>
<dbReference type="InterPro" id="IPR011051">
    <property type="entry name" value="RmlC_Cupin_sf"/>
</dbReference>
<organism evidence="2 3">
    <name type="scientific">Candidatus Nitrosotenuis cloacae</name>
    <dbReference type="NCBI Taxonomy" id="1603555"/>
    <lineage>
        <taxon>Archaea</taxon>
        <taxon>Nitrososphaerota</taxon>
        <taxon>Candidatus Nitrosotenuis</taxon>
    </lineage>
</organism>
<dbReference type="Gene3D" id="2.60.120.10">
    <property type="entry name" value="Jelly Rolls"/>
    <property type="match status" value="1"/>
</dbReference>
<dbReference type="EMBL" id="CP011097">
    <property type="protein sequence ID" value="AJZ75680.1"/>
    <property type="molecule type" value="Genomic_DNA"/>
</dbReference>
<dbReference type="InterPro" id="IPR014710">
    <property type="entry name" value="RmlC-like_jellyroll"/>
</dbReference>
<feature type="domain" description="Cupin type-2" evidence="1">
    <location>
        <begin position="49"/>
        <end position="109"/>
    </location>
</feature>
<dbReference type="Proteomes" id="UP000266745">
    <property type="component" value="Chromosome"/>
</dbReference>
<dbReference type="CDD" id="cd02208">
    <property type="entry name" value="cupin_RmlC-like"/>
    <property type="match status" value="1"/>
</dbReference>
<gene>
    <name evidence="2" type="ORF">SU86_004070</name>
</gene>
<dbReference type="AlphaFoldDB" id="A0A3G1B0M6"/>
<dbReference type="Pfam" id="PF07883">
    <property type="entry name" value="Cupin_2"/>
    <property type="match status" value="1"/>
</dbReference>
<evidence type="ECO:0000313" key="3">
    <source>
        <dbReference type="Proteomes" id="UP000266745"/>
    </source>
</evidence>
<dbReference type="InterPro" id="IPR013096">
    <property type="entry name" value="Cupin_2"/>
</dbReference>
<evidence type="ECO:0000313" key="2">
    <source>
        <dbReference type="EMBL" id="AJZ75680.1"/>
    </source>
</evidence>
<keyword evidence="3" id="KW-1185">Reference proteome</keyword>
<proteinExistence type="predicted"/>
<reference evidence="2 3" key="1">
    <citation type="journal article" date="2016" name="Sci. Rep.">
        <title>A novel ammonia-oxidizing archaeon from wastewater treatment plant: Its enrichment, physiological and genomic characteristics.</title>
        <authorList>
            <person name="Li Y."/>
            <person name="Ding K."/>
            <person name="Wen X."/>
            <person name="Zhang B."/>
            <person name="Shen B."/>
            <person name="Yang Y."/>
        </authorList>
    </citation>
    <scope>NUCLEOTIDE SEQUENCE [LARGE SCALE GENOMIC DNA]</scope>
    <source>
        <strain evidence="2 3">SAT1</strain>
    </source>
</reference>
<dbReference type="SUPFAM" id="SSF51182">
    <property type="entry name" value="RmlC-like cupins"/>
    <property type="match status" value="1"/>
</dbReference>
<dbReference type="STRING" id="1603555.SU86_004070"/>
<dbReference type="KEGG" id="tah:SU86_004070"/>
<dbReference type="OrthoDB" id="23670at2157"/>
<name>A0A3G1B0M6_9ARCH</name>
<dbReference type="RefSeq" id="WP_048188534.1">
    <property type="nucleotide sequence ID" value="NZ_CP011097.1"/>
</dbReference>
<evidence type="ECO:0000259" key="1">
    <source>
        <dbReference type="Pfam" id="PF07883"/>
    </source>
</evidence>